<dbReference type="AlphaFoldDB" id="C6SB76"/>
<organism evidence="1">
    <name type="scientific">Neisseria meningitidis alpha153</name>
    <dbReference type="NCBI Taxonomy" id="663926"/>
    <lineage>
        <taxon>Bacteria</taxon>
        <taxon>Pseudomonadati</taxon>
        <taxon>Pseudomonadota</taxon>
        <taxon>Betaproteobacteria</taxon>
        <taxon>Neisseriales</taxon>
        <taxon>Neisseriaceae</taxon>
        <taxon>Neisseria</taxon>
    </lineage>
</organism>
<name>C6SB76_NEIME</name>
<proteinExistence type="predicted"/>
<accession>C6SB76</accession>
<gene>
    <name evidence="1" type="ORF">NME_0536</name>
</gene>
<dbReference type="EMBL" id="AM889137">
    <property type="protein sequence ID" value="CBA04654.1"/>
    <property type="molecule type" value="Genomic_DNA"/>
</dbReference>
<sequence>MVYGGVKRPDGAVSVRNGSDFVGKMGESIFCSGKYLFEIN</sequence>
<evidence type="ECO:0000313" key="1">
    <source>
        <dbReference type="EMBL" id="CBA04654.1"/>
    </source>
</evidence>
<reference evidence="1" key="1">
    <citation type="journal article" date="2008" name="Proc. Natl. Acad. Sci. U.S.A.">
        <title>Whole-genome comparison of disease and carriage strains provides insights into virulence evolution in Neisseria meningitidis.</title>
        <authorList>
            <person name="Schoen C."/>
            <person name="Blom J."/>
            <person name="Claus H."/>
            <person name="Schramm-Glueck A."/>
            <person name="Brandt P."/>
            <person name="Mueller T."/>
            <person name="Goesmann A."/>
            <person name="Joseph B."/>
            <person name="Konietzny S."/>
            <person name="Kurzai O."/>
            <person name="Schmitt C."/>
            <person name="Friedrich T."/>
            <person name="Linke B."/>
            <person name="Vogel U."/>
            <person name="Frosch M."/>
        </authorList>
    </citation>
    <scope>NUCLEOTIDE SEQUENCE</scope>
    <source>
        <strain evidence="1">Alpha153</strain>
    </source>
</reference>
<protein>
    <submittedName>
        <fullName evidence="1">Uncharacterized protein</fullName>
    </submittedName>
</protein>